<organism evidence="2 3">
    <name type="scientific">Mycena rosella</name>
    <name type="common">Pink bonnet</name>
    <name type="synonym">Agaricus rosellus</name>
    <dbReference type="NCBI Taxonomy" id="1033263"/>
    <lineage>
        <taxon>Eukaryota</taxon>
        <taxon>Fungi</taxon>
        <taxon>Dikarya</taxon>
        <taxon>Basidiomycota</taxon>
        <taxon>Agaricomycotina</taxon>
        <taxon>Agaricomycetes</taxon>
        <taxon>Agaricomycetidae</taxon>
        <taxon>Agaricales</taxon>
        <taxon>Marasmiineae</taxon>
        <taxon>Mycenaceae</taxon>
        <taxon>Mycena</taxon>
    </lineage>
</organism>
<evidence type="ECO:0000313" key="3">
    <source>
        <dbReference type="Proteomes" id="UP001221757"/>
    </source>
</evidence>
<keyword evidence="1" id="KW-1133">Transmembrane helix</keyword>
<keyword evidence="1" id="KW-0472">Membrane</keyword>
<keyword evidence="1" id="KW-0812">Transmembrane</keyword>
<dbReference type="Proteomes" id="UP001221757">
    <property type="component" value="Unassembled WGS sequence"/>
</dbReference>
<dbReference type="AlphaFoldDB" id="A0AAD7G3I7"/>
<keyword evidence="3" id="KW-1185">Reference proteome</keyword>
<evidence type="ECO:0000313" key="2">
    <source>
        <dbReference type="EMBL" id="KAJ7652897.1"/>
    </source>
</evidence>
<protein>
    <submittedName>
        <fullName evidence="2">Uncharacterized protein</fullName>
    </submittedName>
</protein>
<feature type="transmembrane region" description="Helical" evidence="1">
    <location>
        <begin position="54"/>
        <end position="82"/>
    </location>
</feature>
<proteinExistence type="predicted"/>
<reference evidence="2" key="1">
    <citation type="submission" date="2023-03" db="EMBL/GenBank/DDBJ databases">
        <title>Massive genome expansion in bonnet fungi (Mycena s.s.) driven by repeated elements and novel gene families across ecological guilds.</title>
        <authorList>
            <consortium name="Lawrence Berkeley National Laboratory"/>
            <person name="Harder C.B."/>
            <person name="Miyauchi S."/>
            <person name="Viragh M."/>
            <person name="Kuo A."/>
            <person name="Thoen E."/>
            <person name="Andreopoulos B."/>
            <person name="Lu D."/>
            <person name="Skrede I."/>
            <person name="Drula E."/>
            <person name="Henrissat B."/>
            <person name="Morin E."/>
            <person name="Kohler A."/>
            <person name="Barry K."/>
            <person name="LaButti K."/>
            <person name="Morin E."/>
            <person name="Salamov A."/>
            <person name="Lipzen A."/>
            <person name="Mereny Z."/>
            <person name="Hegedus B."/>
            <person name="Baldrian P."/>
            <person name="Stursova M."/>
            <person name="Weitz H."/>
            <person name="Taylor A."/>
            <person name="Grigoriev I.V."/>
            <person name="Nagy L.G."/>
            <person name="Martin F."/>
            <person name="Kauserud H."/>
        </authorList>
    </citation>
    <scope>NUCLEOTIDE SEQUENCE</scope>
    <source>
        <strain evidence="2">CBHHK067</strain>
    </source>
</reference>
<comment type="caution">
    <text evidence="2">The sequence shown here is derived from an EMBL/GenBank/DDBJ whole genome shotgun (WGS) entry which is preliminary data.</text>
</comment>
<sequence>MYVPPRRPAELKGYSADAVTSRSYYNPCIPFHGYCPQHASSFQRRRNPRAAEHVFSFGVMYTAVVISAALYGAGIVQGWIYYQKYWRKDPLMNKLMVVLVLTFDTCQHTLLTGASLVYCNGTNL</sequence>
<accession>A0AAD7G3I7</accession>
<name>A0AAD7G3I7_MYCRO</name>
<gene>
    <name evidence="2" type="ORF">B0H17DRAFT_1101268</name>
</gene>
<dbReference type="EMBL" id="JARKIE010000343">
    <property type="protein sequence ID" value="KAJ7652897.1"/>
    <property type="molecule type" value="Genomic_DNA"/>
</dbReference>
<evidence type="ECO:0000256" key="1">
    <source>
        <dbReference type="SAM" id="Phobius"/>
    </source>
</evidence>